<evidence type="ECO:0000256" key="3">
    <source>
        <dbReference type="ARBA" id="ARBA00022448"/>
    </source>
</evidence>
<dbReference type="CDD" id="cd06261">
    <property type="entry name" value="TM_PBP2"/>
    <property type="match status" value="1"/>
</dbReference>
<comment type="subcellular location">
    <subcellularLocation>
        <location evidence="1">Cell inner membrane</location>
        <topology evidence="1">Multi-pass membrane protein</topology>
    </subcellularLocation>
    <subcellularLocation>
        <location evidence="9">Cell membrane</location>
        <topology evidence="9">Multi-pass membrane protein</topology>
    </subcellularLocation>
</comment>
<feature type="transmembrane region" description="Helical" evidence="9">
    <location>
        <begin position="201"/>
        <end position="222"/>
    </location>
</feature>
<evidence type="ECO:0000256" key="4">
    <source>
        <dbReference type="ARBA" id="ARBA00022475"/>
    </source>
</evidence>
<evidence type="ECO:0000256" key="2">
    <source>
        <dbReference type="ARBA" id="ARBA00010072"/>
    </source>
</evidence>
<feature type="transmembrane region" description="Helical" evidence="9">
    <location>
        <begin position="59"/>
        <end position="80"/>
    </location>
</feature>
<evidence type="ECO:0000256" key="7">
    <source>
        <dbReference type="ARBA" id="ARBA00022989"/>
    </source>
</evidence>
<evidence type="ECO:0000256" key="1">
    <source>
        <dbReference type="ARBA" id="ARBA00004429"/>
    </source>
</evidence>
<dbReference type="PANTHER" id="PTHR30133">
    <property type="entry name" value="CATIONIC AMINO ACID TRANSPORTER, MEMBRANE COMPONENT"/>
    <property type="match status" value="1"/>
</dbReference>
<feature type="transmembrane region" description="Helical" evidence="9">
    <location>
        <begin position="156"/>
        <end position="181"/>
    </location>
</feature>
<keyword evidence="7 9" id="KW-1133">Transmembrane helix</keyword>
<dbReference type="Pfam" id="PF00528">
    <property type="entry name" value="BPD_transp_1"/>
    <property type="match status" value="1"/>
</dbReference>
<keyword evidence="4" id="KW-1003">Cell membrane</keyword>
<dbReference type="RefSeq" id="WP_181837692.1">
    <property type="nucleotide sequence ID" value="NZ_JACERN010000047.1"/>
</dbReference>
<dbReference type="InterPro" id="IPR051613">
    <property type="entry name" value="ABC_transp_permease_HisMQ"/>
</dbReference>
<dbReference type="NCBIfam" id="TIGR01726">
    <property type="entry name" value="HEQRo_perm_3TM"/>
    <property type="match status" value="1"/>
</dbReference>
<dbReference type="InterPro" id="IPR010065">
    <property type="entry name" value="AA_ABC_transptr_permease_3TM"/>
</dbReference>
<dbReference type="GO" id="GO:0022857">
    <property type="term" value="F:transmembrane transporter activity"/>
    <property type="evidence" value="ECO:0007669"/>
    <property type="project" value="InterPro"/>
</dbReference>
<evidence type="ECO:0000256" key="8">
    <source>
        <dbReference type="ARBA" id="ARBA00023136"/>
    </source>
</evidence>
<keyword evidence="5" id="KW-0997">Cell inner membrane</keyword>
<feature type="transmembrane region" description="Helical" evidence="9">
    <location>
        <begin position="100"/>
        <end position="119"/>
    </location>
</feature>
<dbReference type="SUPFAM" id="SSF161098">
    <property type="entry name" value="MetI-like"/>
    <property type="match status" value="1"/>
</dbReference>
<keyword evidence="12" id="KW-1185">Reference proteome</keyword>
<evidence type="ECO:0000313" key="11">
    <source>
        <dbReference type="EMBL" id="MBA4710825.1"/>
    </source>
</evidence>
<keyword evidence="6 9" id="KW-0812">Transmembrane</keyword>
<name>A0A838YIA6_9NEIS</name>
<evidence type="ECO:0000259" key="10">
    <source>
        <dbReference type="PROSITE" id="PS50928"/>
    </source>
</evidence>
<evidence type="ECO:0000256" key="9">
    <source>
        <dbReference type="RuleBase" id="RU363032"/>
    </source>
</evidence>
<feature type="domain" description="ABC transmembrane type-1" evidence="10">
    <location>
        <begin position="23"/>
        <end position="222"/>
    </location>
</feature>
<dbReference type="InterPro" id="IPR035906">
    <property type="entry name" value="MetI-like_sf"/>
</dbReference>
<reference evidence="11 12" key="1">
    <citation type="submission" date="2020-07" db="EMBL/GenBank/DDBJ databases">
        <title>Draft genome sequence of violacein-producing bacteria and related species.</title>
        <authorList>
            <person name="Wilson H.S."/>
            <person name="De Leon M.E."/>
        </authorList>
    </citation>
    <scope>NUCLEOTIDE SEQUENCE [LARGE SCALE GENOMIC DNA]</scope>
    <source>
        <strain evidence="11 12">HSC-21Su07</strain>
    </source>
</reference>
<evidence type="ECO:0000256" key="6">
    <source>
        <dbReference type="ARBA" id="ARBA00022692"/>
    </source>
</evidence>
<dbReference type="Gene3D" id="1.10.3720.10">
    <property type="entry name" value="MetI-like"/>
    <property type="match status" value="1"/>
</dbReference>
<dbReference type="InterPro" id="IPR000515">
    <property type="entry name" value="MetI-like"/>
</dbReference>
<evidence type="ECO:0000313" key="12">
    <source>
        <dbReference type="Proteomes" id="UP000545606"/>
    </source>
</evidence>
<dbReference type="PANTHER" id="PTHR30133:SF2">
    <property type="entry name" value="ARGININE ABC TRANSPORTER PERMEASE PROTEIN ARTQ"/>
    <property type="match status" value="1"/>
</dbReference>
<proteinExistence type="inferred from homology"/>
<dbReference type="GO" id="GO:0043190">
    <property type="term" value="C:ATP-binding cassette (ABC) transporter complex"/>
    <property type="evidence" value="ECO:0007669"/>
    <property type="project" value="InterPro"/>
</dbReference>
<dbReference type="Proteomes" id="UP000545606">
    <property type="component" value="Unassembled WGS sequence"/>
</dbReference>
<feature type="transmembrane region" description="Helical" evidence="9">
    <location>
        <begin position="20"/>
        <end position="47"/>
    </location>
</feature>
<comment type="similarity">
    <text evidence="2">Belongs to the binding-protein-dependent transport system permease family. HisMQ subfamily.</text>
</comment>
<dbReference type="AlphaFoldDB" id="A0A838YIA6"/>
<keyword evidence="3 9" id="KW-0813">Transport</keyword>
<dbReference type="PROSITE" id="PS50928">
    <property type="entry name" value="ABC_TM1"/>
    <property type="match status" value="1"/>
</dbReference>
<gene>
    <name evidence="11" type="ORF">H2Z84_20830</name>
</gene>
<comment type="caution">
    <text evidence="11">The sequence shown here is derived from an EMBL/GenBank/DDBJ whole genome shotgun (WGS) entry which is preliminary data.</text>
</comment>
<accession>A0A838YIA6</accession>
<keyword evidence="8 9" id="KW-0472">Membrane</keyword>
<protein>
    <submittedName>
        <fullName evidence="11">ABC transporter permease subunit</fullName>
    </submittedName>
</protein>
<sequence>MEWLTKAFDAVVLDWGCALLQGALVTLQISLGAFSVGLCIGLLVAMIKMTRHGLLLRLANAYTTVCRAVPELLLILLLYYAGGDLINWVLAQLDQGPAPINGFMAAVVVLGIVQGAYAAEIIRGAVQSIPTGHLEAARAFGCPRHMIVQRIILPEMLPYALGGLSNLWLILIKDSALISVVGYNELLFTTKQAAGSTREYLLFYLAVAAVYLLITLLSNLLFSRFDRRISRWMPAH</sequence>
<dbReference type="EMBL" id="JACERN010000047">
    <property type="protein sequence ID" value="MBA4710825.1"/>
    <property type="molecule type" value="Genomic_DNA"/>
</dbReference>
<evidence type="ECO:0000256" key="5">
    <source>
        <dbReference type="ARBA" id="ARBA00022519"/>
    </source>
</evidence>
<organism evidence="11 12">
    <name type="scientific">Aquitalea aquatica</name>
    <dbReference type="NCBI Taxonomy" id="3044273"/>
    <lineage>
        <taxon>Bacteria</taxon>
        <taxon>Pseudomonadati</taxon>
        <taxon>Pseudomonadota</taxon>
        <taxon>Betaproteobacteria</taxon>
        <taxon>Neisseriales</taxon>
        <taxon>Chromobacteriaceae</taxon>
        <taxon>Aquitalea</taxon>
    </lineage>
</organism>